<evidence type="ECO:0000256" key="1">
    <source>
        <dbReference type="SAM" id="MobiDB-lite"/>
    </source>
</evidence>
<feature type="compositionally biased region" description="Basic and acidic residues" evidence="1">
    <location>
        <begin position="207"/>
        <end position="226"/>
    </location>
</feature>
<sequence>MGAHRQDRGDLLADELYVEPKPYEYGVVGSQSISHSPYSADSHPSMRPPTAGSNQGYFGSSSPTHPLIPSSQDAHANANVQPQSQTQSRPLSPESVSARSGTARPVSPDGNFDYQHSSFSSAVLDGAERRLQVMNGDARDSMSIIAVTQGGQLDLHSPEGTAVGEGERRAEGSGSSLALASAGSGMKPRDLKSMRPSSSHVAGGTRSSKERDQAAVNRADDGRHLGDVMPPPAYEE</sequence>
<feature type="compositionally biased region" description="Polar residues" evidence="1">
    <location>
        <begin position="51"/>
        <end position="100"/>
    </location>
</feature>
<feature type="region of interest" description="Disordered" evidence="1">
    <location>
        <begin position="155"/>
        <end position="236"/>
    </location>
</feature>
<evidence type="ECO:0000313" key="3">
    <source>
        <dbReference type="Proteomes" id="UP000053593"/>
    </source>
</evidence>
<keyword evidence="3" id="KW-1185">Reference proteome</keyword>
<evidence type="ECO:0000313" key="2">
    <source>
        <dbReference type="EMBL" id="KIK61864.1"/>
    </source>
</evidence>
<dbReference type="OrthoDB" id="3263215at2759"/>
<feature type="region of interest" description="Disordered" evidence="1">
    <location>
        <begin position="27"/>
        <end position="117"/>
    </location>
</feature>
<name>A0A0D0CGT9_9AGAR</name>
<protein>
    <submittedName>
        <fullName evidence="2">Uncharacterized protein</fullName>
    </submittedName>
</protein>
<dbReference type="HOGENOM" id="CLU_1175541_0_0_1"/>
<gene>
    <name evidence="2" type="ORF">GYMLUDRAFT_557809</name>
</gene>
<proteinExistence type="predicted"/>
<dbReference type="AlphaFoldDB" id="A0A0D0CGT9"/>
<reference evidence="2 3" key="1">
    <citation type="submission" date="2014-04" db="EMBL/GenBank/DDBJ databases">
        <title>Evolutionary Origins and Diversification of the Mycorrhizal Mutualists.</title>
        <authorList>
            <consortium name="DOE Joint Genome Institute"/>
            <consortium name="Mycorrhizal Genomics Consortium"/>
            <person name="Kohler A."/>
            <person name="Kuo A."/>
            <person name="Nagy L.G."/>
            <person name="Floudas D."/>
            <person name="Copeland A."/>
            <person name="Barry K.W."/>
            <person name="Cichocki N."/>
            <person name="Veneault-Fourrey C."/>
            <person name="LaButti K."/>
            <person name="Lindquist E.A."/>
            <person name="Lipzen A."/>
            <person name="Lundell T."/>
            <person name="Morin E."/>
            <person name="Murat C."/>
            <person name="Riley R."/>
            <person name="Ohm R."/>
            <person name="Sun H."/>
            <person name="Tunlid A."/>
            <person name="Henrissat B."/>
            <person name="Grigoriev I.V."/>
            <person name="Hibbett D.S."/>
            <person name="Martin F."/>
        </authorList>
    </citation>
    <scope>NUCLEOTIDE SEQUENCE [LARGE SCALE GENOMIC DNA]</scope>
    <source>
        <strain evidence="2 3">FD-317 M1</strain>
    </source>
</reference>
<organism evidence="2 3">
    <name type="scientific">Collybiopsis luxurians FD-317 M1</name>
    <dbReference type="NCBI Taxonomy" id="944289"/>
    <lineage>
        <taxon>Eukaryota</taxon>
        <taxon>Fungi</taxon>
        <taxon>Dikarya</taxon>
        <taxon>Basidiomycota</taxon>
        <taxon>Agaricomycotina</taxon>
        <taxon>Agaricomycetes</taxon>
        <taxon>Agaricomycetidae</taxon>
        <taxon>Agaricales</taxon>
        <taxon>Marasmiineae</taxon>
        <taxon>Omphalotaceae</taxon>
        <taxon>Collybiopsis</taxon>
        <taxon>Collybiopsis luxurians</taxon>
    </lineage>
</organism>
<feature type="compositionally biased region" description="Polar residues" evidence="1">
    <location>
        <begin position="29"/>
        <end position="39"/>
    </location>
</feature>
<feature type="compositionally biased region" description="Low complexity" evidence="1">
    <location>
        <begin position="172"/>
        <end position="185"/>
    </location>
</feature>
<dbReference type="Proteomes" id="UP000053593">
    <property type="component" value="Unassembled WGS sequence"/>
</dbReference>
<accession>A0A0D0CGT9</accession>
<dbReference type="EMBL" id="KN834769">
    <property type="protein sequence ID" value="KIK61864.1"/>
    <property type="molecule type" value="Genomic_DNA"/>
</dbReference>